<evidence type="ECO:0000256" key="1">
    <source>
        <dbReference type="SAM" id="MobiDB-lite"/>
    </source>
</evidence>
<dbReference type="GO" id="GO:0019005">
    <property type="term" value="C:SCF ubiquitin ligase complex"/>
    <property type="evidence" value="ECO:0007669"/>
    <property type="project" value="TreeGrafter"/>
</dbReference>
<dbReference type="EMBL" id="CAIF01000013">
    <property type="protein sequence ID" value="CCH41170.1"/>
    <property type="molecule type" value="Genomic_DNA"/>
</dbReference>
<gene>
    <name evidence="3" type="ORF">BN7_707</name>
</gene>
<feature type="compositionally biased region" description="Basic and acidic residues" evidence="1">
    <location>
        <begin position="194"/>
        <end position="209"/>
    </location>
</feature>
<dbReference type="InParanoid" id="K0K8K6"/>
<evidence type="ECO:0000313" key="4">
    <source>
        <dbReference type="Proteomes" id="UP000009328"/>
    </source>
</evidence>
<name>K0K8K6_WICCF</name>
<reference evidence="3 4" key="1">
    <citation type="journal article" date="2012" name="Eukaryot. Cell">
        <title>Draft genome sequence of Wickerhamomyces ciferrii NRRL Y-1031 F-60-10.</title>
        <authorList>
            <person name="Schneider J."/>
            <person name="Andrea H."/>
            <person name="Blom J."/>
            <person name="Jaenicke S."/>
            <person name="Ruckert C."/>
            <person name="Schorsch C."/>
            <person name="Szczepanowski R."/>
            <person name="Farwick M."/>
            <person name="Goesmann A."/>
            <person name="Puhler A."/>
            <person name="Schaffer S."/>
            <person name="Tauch A."/>
            <person name="Kohler T."/>
            <person name="Brinkrolf K."/>
        </authorList>
    </citation>
    <scope>NUCLEOTIDE SEQUENCE [LARGE SCALE GENOMIC DNA]</scope>
    <source>
        <strain evidence="4">ATCC 14091 / BCRC 22168 / CBS 111 / JCM 3599 / NBRC 0793 / NRRL Y-1031 F-60-10</strain>
    </source>
</reference>
<dbReference type="InterPro" id="IPR032675">
    <property type="entry name" value="LRR_dom_sf"/>
</dbReference>
<feature type="compositionally biased region" description="Acidic residues" evidence="1">
    <location>
        <begin position="219"/>
        <end position="243"/>
    </location>
</feature>
<feature type="region of interest" description="Disordered" evidence="1">
    <location>
        <begin position="194"/>
        <end position="250"/>
    </location>
</feature>
<comment type="caution">
    <text evidence="3">The sequence shown here is derived from an EMBL/GenBank/DDBJ whole genome shotgun (WGS) entry which is preliminary data.</text>
</comment>
<evidence type="ECO:0000313" key="3">
    <source>
        <dbReference type="EMBL" id="CCH41170.1"/>
    </source>
</evidence>
<proteinExistence type="predicted"/>
<keyword evidence="3" id="KW-0456">Lyase</keyword>
<dbReference type="PANTHER" id="PTHR13318">
    <property type="entry name" value="PARTNER OF PAIRED, ISOFORM B-RELATED"/>
    <property type="match status" value="1"/>
</dbReference>
<dbReference type="Proteomes" id="UP000009328">
    <property type="component" value="Unassembled WGS sequence"/>
</dbReference>
<dbReference type="EC" id="4.6.1.1" evidence="3"/>
<dbReference type="InterPro" id="IPR001810">
    <property type="entry name" value="F-box_dom"/>
</dbReference>
<feature type="domain" description="F-box" evidence="2">
    <location>
        <begin position="8"/>
        <end position="53"/>
    </location>
</feature>
<accession>K0K8K6</accession>
<dbReference type="SUPFAM" id="SSF52047">
    <property type="entry name" value="RNI-like"/>
    <property type="match status" value="2"/>
</dbReference>
<dbReference type="GO" id="GO:0031146">
    <property type="term" value="P:SCF-dependent proteasomal ubiquitin-dependent protein catabolic process"/>
    <property type="evidence" value="ECO:0007669"/>
    <property type="project" value="TreeGrafter"/>
</dbReference>
<dbReference type="GO" id="GO:0004016">
    <property type="term" value="F:adenylate cyclase activity"/>
    <property type="evidence" value="ECO:0007669"/>
    <property type="project" value="UniProtKB-EC"/>
</dbReference>
<protein>
    <submittedName>
        <fullName evidence="3">Adenylate cyclase</fullName>
        <ecNumber evidence="3">4.6.1.1</ecNumber>
    </submittedName>
</protein>
<sequence length="1411" mass="163860">MFKTEYIVMDFTELPTEIHSLIFKQLYPSDFLNIIENILEWRHLITSDNFKIVTNDVPKLQLKYGLADDYYLDYNCNFDEEKAYDLDYDYEKDIEDYEKNEKNNTVLNENLLLGFKGAILIEIYVTWTCMLKKFDENLLLHDPIELIWHGSGVNSSVFTHMFEKSGDRLKKIHVLVGTQNESFGKLCKRGEKTKEIEDAKKSEDAKDTETQGTGCNIQNDDDNNDDTDEHDDDDEEDDDDDEKDGSSISEFPIKLPSTMLHIPGVKSLNLNKLEGYSIPYIQTIMPDLDRINICFDGKLYYDSELDEGPYEPDTILGCLENWREKSKLGEFFETSMGKPIDFLKTFQLKYFHNKKFKFEKLQLSNLEKLVIDSSTIHSIQNLNLPNLKTLKVEKSAIYQISNLKLNSLQELSIDLKTPHYSLEKEQKKQVHFTIQNIKSQSLRNFNLVSSFKIKKISKLDFPSLQTLAIKSTNDSNQSFETITNSSFPQLENVIIENIPLDNLYPLFQNTLNLKSMNITSCPVFNLIEIGSQNSLKSLILKHVKSIQGFTGISLPTLQTMELQTTGETPLTMENCSFENLKSLRIDTHFIFVATYDSTLSFLNNDIPQLQKLFISGYEITNHFTTTPYPALESLTIDRIESIEISPSETLNTLDLSENFTTLNLTKSDELPNLKEYKEASIMDKLRKHFKKAKVDFNQDAQYDLLKYMITKESDLVMIWHEVPELRHIITPDTLQIVTNHIPYEDDDIYTPLPEYLQKAADKLHKYRNRKYKLPEDFYIPYKCELYETVDSDDDFDEFRQRLTDALNPIFLKYFEGSLLVEIYHNGWDSELKYIDKCILKHDPVEVFIDTPMLTKKFHEHMLKQGGDRLKRVTFNDLDPPLNSLPPPNTPPNLFRTTGIKDIYLSEFNGYTFSEMYDFAPDLKSLHIKFKDKHVHGDECEWGYRRENCYVRTKFGLIENELPHENSVLTRFFSTEVGINPSGCMQNLKFLKLKHFHNKNYKFGNFDLPNLEQLKIESCTLNSIQNMDLPKLVGFKIERVALFEISNLKLNSLQSFFPRVSSPHLSMEERQKSTFKLTLQNIESHKLRELVIRCSFKIEKLSNLTFPLLKSFTLAPPLEEKSPFAYDNHEEKSPFVYHHREEFGEALKGCEYLYEMTLVNCMEILRPQTNFPNVTNLSITNQQEPDISSEERAINATFPKLHELRLVKVSLHRNFKNLLEESPKLEELELTTCSGIDVKTLNTHPGLKNLRIKDPIHLYPWQNISLPNLEVLNIVAYSGDDLVIENCSFESLTHVEVKSNDDMAYDGKLTFVGNNIPILDTVTLHGYKIEHQISTEPYPKLKKIAANRIMHSLKVVSSELLRTIDLTRNFEDINVELSDNLPGLKFFKKPTLTQAQAQKRRKGGYRRRQKTV</sequence>
<dbReference type="Gene3D" id="3.80.10.10">
    <property type="entry name" value="Ribonuclease Inhibitor"/>
    <property type="match status" value="2"/>
</dbReference>
<dbReference type="HOGENOM" id="CLU_253662_0_0_1"/>
<evidence type="ECO:0000259" key="2">
    <source>
        <dbReference type="PROSITE" id="PS50181"/>
    </source>
</evidence>
<organism evidence="3 4">
    <name type="scientific">Wickerhamomyces ciferrii (strain ATCC 14091 / BCRC 22168 / CBS 111 / JCM 3599 / NBRC 0793 / NRRL Y-1031 F-60-10)</name>
    <name type="common">Yeast</name>
    <name type="synonym">Pichia ciferrii</name>
    <dbReference type="NCBI Taxonomy" id="1206466"/>
    <lineage>
        <taxon>Eukaryota</taxon>
        <taxon>Fungi</taxon>
        <taxon>Dikarya</taxon>
        <taxon>Ascomycota</taxon>
        <taxon>Saccharomycotina</taxon>
        <taxon>Saccharomycetes</taxon>
        <taxon>Phaffomycetales</taxon>
        <taxon>Wickerhamomycetaceae</taxon>
        <taxon>Wickerhamomyces</taxon>
    </lineage>
</organism>
<keyword evidence="4" id="KW-1185">Reference proteome</keyword>
<dbReference type="PROSITE" id="PS50181">
    <property type="entry name" value="FBOX"/>
    <property type="match status" value="1"/>
</dbReference>